<dbReference type="EMBL" id="KB469299">
    <property type="protein sequence ID" value="EPQ57012.1"/>
    <property type="molecule type" value="Genomic_DNA"/>
</dbReference>
<feature type="compositionally biased region" description="Low complexity" evidence="1">
    <location>
        <begin position="195"/>
        <end position="211"/>
    </location>
</feature>
<dbReference type="Proteomes" id="UP000030669">
    <property type="component" value="Unassembled WGS sequence"/>
</dbReference>
<dbReference type="eggNOG" id="ENOG502S33V">
    <property type="taxonomic scope" value="Eukaryota"/>
</dbReference>
<feature type="region of interest" description="Disordered" evidence="1">
    <location>
        <begin position="638"/>
        <end position="839"/>
    </location>
</feature>
<accession>S7QCF5</accession>
<keyword evidence="3" id="KW-1185">Reference proteome</keyword>
<feature type="compositionally biased region" description="Polar residues" evidence="1">
    <location>
        <begin position="813"/>
        <end position="832"/>
    </location>
</feature>
<evidence type="ECO:0000313" key="3">
    <source>
        <dbReference type="Proteomes" id="UP000030669"/>
    </source>
</evidence>
<feature type="compositionally biased region" description="Low complexity" evidence="1">
    <location>
        <begin position="749"/>
        <end position="761"/>
    </location>
</feature>
<dbReference type="GeneID" id="19301552"/>
<feature type="compositionally biased region" description="Low complexity" evidence="1">
    <location>
        <begin position="236"/>
        <end position="246"/>
    </location>
</feature>
<dbReference type="HOGENOM" id="CLU_011217_0_0_1"/>
<protein>
    <submittedName>
        <fullName evidence="2">Uncharacterized protein</fullName>
    </submittedName>
</protein>
<reference evidence="2 3" key="1">
    <citation type="journal article" date="2012" name="Science">
        <title>The Paleozoic origin of enzymatic lignin decomposition reconstructed from 31 fungal genomes.</title>
        <authorList>
            <person name="Floudas D."/>
            <person name="Binder M."/>
            <person name="Riley R."/>
            <person name="Barry K."/>
            <person name="Blanchette R.A."/>
            <person name="Henrissat B."/>
            <person name="Martinez A.T."/>
            <person name="Otillar R."/>
            <person name="Spatafora J.W."/>
            <person name="Yadav J.S."/>
            <person name="Aerts A."/>
            <person name="Benoit I."/>
            <person name="Boyd A."/>
            <person name="Carlson A."/>
            <person name="Copeland A."/>
            <person name="Coutinho P.M."/>
            <person name="de Vries R.P."/>
            <person name="Ferreira P."/>
            <person name="Findley K."/>
            <person name="Foster B."/>
            <person name="Gaskell J."/>
            <person name="Glotzer D."/>
            <person name="Gorecki P."/>
            <person name="Heitman J."/>
            <person name="Hesse C."/>
            <person name="Hori C."/>
            <person name="Igarashi K."/>
            <person name="Jurgens J.A."/>
            <person name="Kallen N."/>
            <person name="Kersten P."/>
            <person name="Kohler A."/>
            <person name="Kuees U."/>
            <person name="Kumar T.K.A."/>
            <person name="Kuo A."/>
            <person name="LaButti K."/>
            <person name="Larrondo L.F."/>
            <person name="Lindquist E."/>
            <person name="Ling A."/>
            <person name="Lombard V."/>
            <person name="Lucas S."/>
            <person name="Lundell T."/>
            <person name="Martin R."/>
            <person name="McLaughlin D.J."/>
            <person name="Morgenstern I."/>
            <person name="Morin E."/>
            <person name="Murat C."/>
            <person name="Nagy L.G."/>
            <person name="Nolan M."/>
            <person name="Ohm R.A."/>
            <person name="Patyshakuliyeva A."/>
            <person name="Rokas A."/>
            <person name="Ruiz-Duenas F.J."/>
            <person name="Sabat G."/>
            <person name="Salamov A."/>
            <person name="Samejima M."/>
            <person name="Schmutz J."/>
            <person name="Slot J.C."/>
            <person name="St John F."/>
            <person name="Stenlid J."/>
            <person name="Sun H."/>
            <person name="Sun S."/>
            <person name="Syed K."/>
            <person name="Tsang A."/>
            <person name="Wiebenga A."/>
            <person name="Young D."/>
            <person name="Pisabarro A."/>
            <person name="Eastwood D.C."/>
            <person name="Martin F."/>
            <person name="Cullen D."/>
            <person name="Grigoriev I.V."/>
            <person name="Hibbett D.S."/>
        </authorList>
    </citation>
    <scope>NUCLEOTIDE SEQUENCE [LARGE SCALE GENOMIC DNA]</scope>
    <source>
        <strain evidence="2 3">ATCC 11539</strain>
    </source>
</reference>
<evidence type="ECO:0000256" key="1">
    <source>
        <dbReference type="SAM" id="MobiDB-lite"/>
    </source>
</evidence>
<feature type="compositionally biased region" description="Polar residues" evidence="1">
    <location>
        <begin position="526"/>
        <end position="537"/>
    </location>
</feature>
<feature type="compositionally biased region" description="Pro residues" evidence="1">
    <location>
        <begin position="1"/>
        <end position="10"/>
    </location>
</feature>
<feature type="region of interest" description="Disordered" evidence="1">
    <location>
        <begin position="984"/>
        <end position="1017"/>
    </location>
</feature>
<feature type="region of interest" description="Disordered" evidence="1">
    <location>
        <begin position="1"/>
        <end position="24"/>
    </location>
</feature>
<dbReference type="RefSeq" id="XP_007864178.1">
    <property type="nucleotide sequence ID" value="XM_007865987.1"/>
</dbReference>
<feature type="compositionally biased region" description="Basic residues" evidence="1">
    <location>
        <begin position="475"/>
        <end position="491"/>
    </location>
</feature>
<gene>
    <name evidence="2" type="ORF">GLOTRDRAFT_127392</name>
</gene>
<organism evidence="2 3">
    <name type="scientific">Gloeophyllum trabeum (strain ATCC 11539 / FP-39264 / Madison 617)</name>
    <name type="common">Brown rot fungus</name>
    <dbReference type="NCBI Taxonomy" id="670483"/>
    <lineage>
        <taxon>Eukaryota</taxon>
        <taxon>Fungi</taxon>
        <taxon>Dikarya</taxon>
        <taxon>Basidiomycota</taxon>
        <taxon>Agaricomycotina</taxon>
        <taxon>Agaricomycetes</taxon>
        <taxon>Gloeophyllales</taxon>
        <taxon>Gloeophyllaceae</taxon>
        <taxon>Gloeophyllum</taxon>
    </lineage>
</organism>
<feature type="compositionally biased region" description="Basic and acidic residues" evidence="1">
    <location>
        <begin position="762"/>
        <end position="784"/>
    </location>
</feature>
<feature type="compositionally biased region" description="Low complexity" evidence="1">
    <location>
        <begin position="719"/>
        <end position="740"/>
    </location>
</feature>
<feature type="region of interest" description="Disordered" evidence="1">
    <location>
        <begin position="417"/>
        <end position="443"/>
    </location>
</feature>
<evidence type="ECO:0000313" key="2">
    <source>
        <dbReference type="EMBL" id="EPQ57012.1"/>
    </source>
</evidence>
<dbReference type="KEGG" id="gtr:GLOTRDRAFT_127392"/>
<dbReference type="STRING" id="670483.S7QCF5"/>
<feature type="compositionally biased region" description="Low complexity" evidence="1">
    <location>
        <begin position="218"/>
        <end position="228"/>
    </location>
</feature>
<name>S7QCF5_GLOTA</name>
<feature type="compositionally biased region" description="Basic and acidic residues" evidence="1">
    <location>
        <begin position="138"/>
        <end position="151"/>
    </location>
</feature>
<feature type="region of interest" description="Disordered" evidence="1">
    <location>
        <begin position="466"/>
        <end position="541"/>
    </location>
</feature>
<sequence length="1050" mass="114176">MATAIPPPPADGMGLLSSNVHSHINGYPRNLALSELDFKDNRYPSVAHPPSGSDRRGSVMMQSPGPSRDDDGRGGAINGRGESPRPNGAVDYFTQDQQRQKADSPRPYDAWADIQQRQQLQLKESIVSYASANGGPRQVDDRYANSRDEHSPQAGGSWEVRQGSGEKGKEPTTTPPDQSGRPRSAGQTQPWGDTPAALLPSSPRHPSLPAAGVGAGPNNNNNTNNSSTLVPMSAAPSYNPSSSVPIPVSPKPRAYAQHPTYVTPASAPNPVNPILSQNPPVPQEEVCIECAMRDQDMADVDVTSPGVWERESDVYYLELCQREAQEEASGEVTPDPGRPRAKGDLLTEYNLKIWISMNPKEPSARQQTVASYVKSQRMLLEAETLARAQALQESRLLEDKMRDTYSQLRRSAYELGSSAVPDDDTGGIRIKTPRSTSMPSAGLLHNHGREVTLLENGMIVEHVDVRKEEKEERERRKREEKRERSRARKSSRGSVIDVNSVYSVNSPLPHTDGGVHSGARPGPRYVQSTSGRPSSILTGDRPALPRALSQASFSDVQSIGSMSPNRRSRFFGLGNLSPGWRSQNSLAPSGMSGSMVDMHVALQREHARAGHGAHPSVDISSNAPSLRLSQMWPGDAQLEPADYQGSKTETVKSKKKRKGLAKIWRIVTGGSSKSENGIPTNGHGHLVDDLPLAPPPPLSYLVERGRERGMSASGDQGMSSSRQSMPSLSSSISQSYPVSPAGMSPPTAPSSLLPSPSSSRKSVPDHRDAGFDGHKSGGNEDPEMRQAYPAPDEPRSPNPRNMQLGPDDRGRSFQGSISSSYGATLSPSTTRPASIMQREKSLPPLPDEAEVRFPTDTRPQTVFTYEPPILPNGLVAPQAPFRNAEVRRQSFGGISSRPHLPLNPPKGAMMTTGPAGIVGAPFASKYNEFGISRRSLGRLDDARYEQELRPTPRAQTPSKRRSRFGLSTLFGKKSPAIPDQREVHIISPSPDYPGWRSSDSEGRHEAGSGHSTLPRMSVISRRNLDELVQQDPEFVAYRYPSNDQRIDLLR</sequence>
<feature type="region of interest" description="Disordered" evidence="1">
    <location>
        <begin position="127"/>
        <end position="252"/>
    </location>
</feature>
<proteinExistence type="predicted"/>
<dbReference type="OrthoDB" id="28208at2759"/>
<dbReference type="AlphaFoldDB" id="S7QCF5"/>
<feature type="compositionally biased region" description="Basic and acidic residues" evidence="1">
    <location>
        <begin position="998"/>
        <end position="1007"/>
    </location>
</feature>
<feature type="region of interest" description="Disordered" evidence="1">
    <location>
        <begin position="41"/>
        <end position="115"/>
    </location>
</feature>
<dbReference type="OMA" id="WLSINPK"/>
<feature type="compositionally biased region" description="Polar residues" evidence="1">
    <location>
        <begin position="669"/>
        <end position="679"/>
    </location>
</feature>